<evidence type="ECO:0000256" key="1">
    <source>
        <dbReference type="SAM" id="MobiDB-lite"/>
    </source>
</evidence>
<feature type="region of interest" description="Disordered" evidence="1">
    <location>
        <begin position="406"/>
        <end position="426"/>
    </location>
</feature>
<name>A0A550CP40_9AGAR</name>
<sequence>MSVHSPFVHDDEIHWDVRNKYATAQAPDNPDLIIPRDKKVASYRYILYLVWQDEAKRANIEGPSTRECKAKMEAVDSLIEVIDRCYKSANYGALRSEVREFVVEQRSPAELQQAIDNFILDIEPAIRSVAEGDVGLHTWEPEGIPADYMSHFQSLEIPCISAQKNFPSLLLHELGTLVEQVGPRQCIDQIFGSQITYLCNAAGAGKTRLLLEGLTLHWGFYFTLARDTWGVGSGDWKDALDSIGLSGIRKTLPNDPGGDDPQSLMYEGLLEKNKDIVRRHVYAVLWARLLVFRVFLKYVPSSVTAEEEALYRRRWLLLQVDPCILPDHPDFDVFFHLAKTIREIYVSDTVTPVVRASLDALAQAVLPAMKGTQSTSPLAQCKKFVVVIDEAQMAARMYQDAFRSDTRTASTDGVDSGSSPGGEKTKHRPLLRQLLVDIAQVVNSRPVHLLPTGTSISQAEFQQAVQSAIAKDTTSQRTARYTGGIRSMHDVETYAKRLLPASFLAGESGQRLLHRMFMWLPGRFRFMARFLTFLMINGLRSPHGLLNSFVYTYTEGYLPTDAGDMLRHEPAIPLSFLQRWTEVQIDFDRIKDNEVMYSQVLTIAREPVCNYILKSSLKLRVSSEDSPLLVEVGFARYDIPDDTDDINGTPREAAIDEPLIILRLSTWFDSRPHLTMYNCLAHRIGNTDSSGGNNGWENYIAHCLVRAFSQGSVPLSTIFTIRKSQASKFGDLMGRSAKIVRVIRLNSSPVDARPLVGVTTYDRRPHSTSYADDPGRPRFPSVNLGVSAGDGPDSEENGTLRKYEQTLEWLQTNPTPLYFPDTNFGPDIVMVLQLDNGELCWLVVQCKKVSSIGKKFKVPSSHVAHALHSVTPANFFMSKKKQDKGNVDQNEAKKNERACKILRDLPQRTSLAGDCSVIRAVALFPGPNYLDKVARDEGDSDSHPLVEVNFDHLKDITRDLTPNDILQVNEEAESDRVQRAASKKKLADNKRANNVQNVISARALPREGPRSKHSRPQANTLRDFRNRHTSLTKATPKSVASEASASDYPERNFEAPDGLALGSMADGESEATAPPDTFSEYSTVQQYWNSPPPFNASALFSPSSGSVELLSDTAMLQTPGAGTSSSLYPAMHRSPISASSTYLGDDLGEARSRQASAPVTPKRPAKGMSFDEGSVRSPPKRARQDH</sequence>
<organism evidence="2 3">
    <name type="scientific">Schizophyllum amplum</name>
    <dbReference type="NCBI Taxonomy" id="97359"/>
    <lineage>
        <taxon>Eukaryota</taxon>
        <taxon>Fungi</taxon>
        <taxon>Dikarya</taxon>
        <taxon>Basidiomycota</taxon>
        <taxon>Agaricomycotina</taxon>
        <taxon>Agaricomycetes</taxon>
        <taxon>Agaricomycetidae</taxon>
        <taxon>Agaricales</taxon>
        <taxon>Schizophyllaceae</taxon>
        <taxon>Schizophyllum</taxon>
    </lineage>
</organism>
<comment type="caution">
    <text evidence="2">The sequence shown here is derived from an EMBL/GenBank/DDBJ whole genome shotgun (WGS) entry which is preliminary data.</text>
</comment>
<evidence type="ECO:0000313" key="3">
    <source>
        <dbReference type="Proteomes" id="UP000320762"/>
    </source>
</evidence>
<dbReference type="EMBL" id="VDMD01000003">
    <property type="protein sequence ID" value="TRM66576.1"/>
    <property type="molecule type" value="Genomic_DNA"/>
</dbReference>
<proteinExistence type="predicted"/>
<accession>A0A550CP40</accession>
<dbReference type="Proteomes" id="UP000320762">
    <property type="component" value="Unassembled WGS sequence"/>
</dbReference>
<reference evidence="2 3" key="1">
    <citation type="journal article" date="2019" name="New Phytol.">
        <title>Comparative genomics reveals unique wood-decay strategies and fruiting body development in the Schizophyllaceae.</title>
        <authorList>
            <person name="Almasi E."/>
            <person name="Sahu N."/>
            <person name="Krizsan K."/>
            <person name="Balint B."/>
            <person name="Kovacs G.M."/>
            <person name="Kiss B."/>
            <person name="Cseklye J."/>
            <person name="Drula E."/>
            <person name="Henrissat B."/>
            <person name="Nagy I."/>
            <person name="Chovatia M."/>
            <person name="Adam C."/>
            <person name="LaButti K."/>
            <person name="Lipzen A."/>
            <person name="Riley R."/>
            <person name="Grigoriev I.V."/>
            <person name="Nagy L.G."/>
        </authorList>
    </citation>
    <scope>NUCLEOTIDE SEQUENCE [LARGE SCALE GENOMIC DNA]</scope>
    <source>
        <strain evidence="2 3">NL-1724</strain>
    </source>
</reference>
<evidence type="ECO:0000313" key="2">
    <source>
        <dbReference type="EMBL" id="TRM66576.1"/>
    </source>
</evidence>
<dbReference type="OrthoDB" id="2393824at2759"/>
<keyword evidence="3" id="KW-1185">Reference proteome</keyword>
<feature type="compositionally biased region" description="Polar residues" evidence="1">
    <location>
        <begin position="407"/>
        <end position="418"/>
    </location>
</feature>
<protein>
    <submittedName>
        <fullName evidence="2">Uncharacterized protein</fullName>
    </submittedName>
</protein>
<feature type="region of interest" description="Disordered" evidence="1">
    <location>
        <begin position="981"/>
        <end position="1076"/>
    </location>
</feature>
<gene>
    <name evidence="2" type="ORF">BD626DRAFT_534761</name>
</gene>
<feature type="region of interest" description="Disordered" evidence="1">
    <location>
        <begin position="1137"/>
        <end position="1186"/>
    </location>
</feature>
<dbReference type="AlphaFoldDB" id="A0A550CP40"/>